<comment type="subcellular location">
    <subcellularLocation>
        <location evidence="3 16">Cytoplasm</location>
    </subcellularLocation>
</comment>
<evidence type="ECO:0000256" key="2">
    <source>
        <dbReference type="ARBA" id="ARBA00001958"/>
    </source>
</evidence>
<evidence type="ECO:0000256" key="12">
    <source>
        <dbReference type="ARBA" id="ARBA00022958"/>
    </source>
</evidence>
<keyword evidence="18" id="KW-1185">Reference proteome</keyword>
<comment type="subunit">
    <text evidence="5 16">Homodimer.</text>
</comment>
<accession>A0A563VX01</accession>
<protein>
    <recommendedName>
        <fullName evidence="15 16">Type III pantothenate kinase</fullName>
        <ecNumber evidence="6 16">2.7.1.33</ecNumber>
    </recommendedName>
    <alternativeName>
        <fullName evidence="16">PanK-III</fullName>
    </alternativeName>
    <alternativeName>
        <fullName evidence="16">Pantothenic acid kinase</fullName>
    </alternativeName>
</protein>
<keyword evidence="13 16" id="KW-0173">Coenzyme A biosynthesis</keyword>
<feature type="binding site" evidence="16">
    <location>
        <position position="124"/>
    </location>
    <ligand>
        <name>ATP</name>
        <dbReference type="ChEBI" id="CHEBI:30616"/>
    </ligand>
</feature>
<keyword evidence="7 16" id="KW-0963">Cytoplasm</keyword>
<evidence type="ECO:0000256" key="9">
    <source>
        <dbReference type="ARBA" id="ARBA00022741"/>
    </source>
</evidence>
<sequence length="256" mass="28831">MDYWLGLVIGNSHLHWAWFVDNILQEAWDTPHLLEEINSATSLSTFLPNRYQKTVKNNSLTIYLASVVPFKTALWSNYPQLHQITVLDIPLLNTYATLGIDRALAIYGAGETYNYPCLVIDGGTALTFTAVDRKKALIGGAILPGLRSQLRSLHQHTAALPQANLPSDLPPRWALDTEKAISSGIIYTTMAGIHSYINNWWDKFPDSSIIFTGGDSKLIFHYLQTLYPQVSKLTLVDRNLIFWGLQSLKKRLKDET</sequence>
<dbReference type="NCBIfam" id="NF009871">
    <property type="entry name" value="PRK13331.1"/>
    <property type="match status" value="1"/>
</dbReference>
<comment type="cofactor">
    <cofactor evidence="16">
        <name>NH4(+)</name>
        <dbReference type="ChEBI" id="CHEBI:28938"/>
    </cofactor>
    <cofactor evidence="16">
        <name>K(+)</name>
        <dbReference type="ChEBI" id="CHEBI:29103"/>
    </cofactor>
    <text evidence="16">A monovalent cation. Ammonium or potassium.</text>
</comment>
<dbReference type="Proteomes" id="UP000320055">
    <property type="component" value="Unassembled WGS sequence"/>
</dbReference>
<evidence type="ECO:0000256" key="5">
    <source>
        <dbReference type="ARBA" id="ARBA00011738"/>
    </source>
</evidence>
<reference evidence="17 18" key="1">
    <citation type="submission" date="2019-01" db="EMBL/GenBank/DDBJ databases">
        <authorList>
            <person name="Brito A."/>
        </authorList>
    </citation>
    <scope>NUCLEOTIDE SEQUENCE [LARGE SCALE GENOMIC DNA]</scope>
    <source>
        <strain evidence="17">1</strain>
    </source>
</reference>
<feature type="binding site" evidence="16">
    <location>
        <begin position="99"/>
        <end position="102"/>
    </location>
    <ligand>
        <name>substrate</name>
    </ligand>
</feature>
<feature type="binding site" evidence="16">
    <location>
        <position position="177"/>
    </location>
    <ligand>
        <name>substrate</name>
    </ligand>
</feature>
<keyword evidence="10 16" id="KW-0418">Kinase</keyword>
<evidence type="ECO:0000256" key="1">
    <source>
        <dbReference type="ARBA" id="ARBA00001206"/>
    </source>
</evidence>
<evidence type="ECO:0000256" key="3">
    <source>
        <dbReference type="ARBA" id="ARBA00004496"/>
    </source>
</evidence>
<dbReference type="Pfam" id="PF03309">
    <property type="entry name" value="Pan_kinase"/>
    <property type="match status" value="1"/>
</dbReference>
<keyword evidence="8 16" id="KW-0808">Transferase</keyword>
<dbReference type="PANTHER" id="PTHR34265">
    <property type="entry name" value="TYPE III PANTOTHENATE KINASE"/>
    <property type="match status" value="1"/>
</dbReference>
<dbReference type="InterPro" id="IPR004619">
    <property type="entry name" value="Type_III_PanK"/>
</dbReference>
<dbReference type="HAMAP" id="MF_01274">
    <property type="entry name" value="Pantothen_kinase_3"/>
    <property type="match status" value="1"/>
</dbReference>
<dbReference type="UniPathway" id="UPA00241">
    <property type="reaction ID" value="UER00352"/>
</dbReference>
<dbReference type="GO" id="GO:0015937">
    <property type="term" value="P:coenzyme A biosynthetic process"/>
    <property type="evidence" value="ECO:0007669"/>
    <property type="project" value="UniProtKB-UniRule"/>
</dbReference>
<dbReference type="Gene3D" id="3.30.420.40">
    <property type="match status" value="1"/>
</dbReference>
<dbReference type="GO" id="GO:0005524">
    <property type="term" value="F:ATP binding"/>
    <property type="evidence" value="ECO:0007669"/>
    <property type="project" value="UniProtKB-UniRule"/>
</dbReference>
<dbReference type="RefSeq" id="WP_144874787.1">
    <property type="nucleotide sequence ID" value="NZ_LR214126.1"/>
</dbReference>
<evidence type="ECO:0000256" key="13">
    <source>
        <dbReference type="ARBA" id="ARBA00022993"/>
    </source>
</evidence>
<gene>
    <name evidence="16 17" type="primary">coaX</name>
    <name evidence="17" type="ORF">H1P_3900006</name>
</gene>
<dbReference type="NCBIfam" id="TIGR00671">
    <property type="entry name" value="baf"/>
    <property type="match status" value="1"/>
</dbReference>
<evidence type="ECO:0000313" key="18">
    <source>
        <dbReference type="Proteomes" id="UP000320055"/>
    </source>
</evidence>
<evidence type="ECO:0000256" key="14">
    <source>
        <dbReference type="ARBA" id="ARBA00038036"/>
    </source>
</evidence>
<evidence type="ECO:0000256" key="8">
    <source>
        <dbReference type="ARBA" id="ARBA00022679"/>
    </source>
</evidence>
<evidence type="ECO:0000256" key="6">
    <source>
        <dbReference type="ARBA" id="ARBA00012102"/>
    </source>
</evidence>
<evidence type="ECO:0000256" key="16">
    <source>
        <dbReference type="HAMAP-Rule" id="MF_01274"/>
    </source>
</evidence>
<evidence type="ECO:0000256" key="11">
    <source>
        <dbReference type="ARBA" id="ARBA00022840"/>
    </source>
</evidence>
<name>A0A563VX01_9CYAN</name>
<proteinExistence type="inferred from homology"/>
<dbReference type="InterPro" id="IPR043129">
    <property type="entry name" value="ATPase_NBD"/>
</dbReference>
<comment type="catalytic activity">
    <reaction evidence="1 16">
        <text>(R)-pantothenate + ATP = (R)-4'-phosphopantothenate + ADP + H(+)</text>
        <dbReference type="Rhea" id="RHEA:16373"/>
        <dbReference type="ChEBI" id="CHEBI:10986"/>
        <dbReference type="ChEBI" id="CHEBI:15378"/>
        <dbReference type="ChEBI" id="CHEBI:29032"/>
        <dbReference type="ChEBI" id="CHEBI:30616"/>
        <dbReference type="ChEBI" id="CHEBI:456216"/>
        <dbReference type="EC" id="2.7.1.33"/>
    </reaction>
</comment>
<feature type="binding site" evidence="16">
    <location>
        <begin position="8"/>
        <end position="15"/>
    </location>
    <ligand>
        <name>ATP</name>
        <dbReference type="ChEBI" id="CHEBI:30616"/>
    </ligand>
</feature>
<keyword evidence="9 16" id="KW-0547">Nucleotide-binding</keyword>
<comment type="pathway">
    <text evidence="4 16">Cofactor biosynthesis; coenzyme A biosynthesis; CoA from (R)-pantothenate: step 1/5.</text>
</comment>
<dbReference type="GO" id="GO:0004594">
    <property type="term" value="F:pantothenate kinase activity"/>
    <property type="evidence" value="ECO:0007669"/>
    <property type="project" value="UniProtKB-UniRule"/>
</dbReference>
<feature type="active site" description="Proton acceptor" evidence="16">
    <location>
        <position position="101"/>
    </location>
</feature>
<keyword evidence="11 16" id="KW-0067">ATP-binding</keyword>
<comment type="cofactor">
    <cofactor evidence="2">
        <name>K(+)</name>
        <dbReference type="ChEBI" id="CHEBI:29103"/>
    </cofactor>
</comment>
<keyword evidence="12 16" id="KW-0630">Potassium</keyword>
<dbReference type="GO" id="GO:0005737">
    <property type="term" value="C:cytoplasm"/>
    <property type="evidence" value="ECO:0007669"/>
    <property type="project" value="UniProtKB-SubCell"/>
</dbReference>
<dbReference type="SUPFAM" id="SSF53067">
    <property type="entry name" value="Actin-like ATPase domain"/>
    <property type="match status" value="1"/>
</dbReference>
<dbReference type="AlphaFoldDB" id="A0A563VX01"/>
<dbReference type="PANTHER" id="PTHR34265:SF1">
    <property type="entry name" value="TYPE III PANTOTHENATE KINASE"/>
    <property type="match status" value="1"/>
</dbReference>
<evidence type="ECO:0000256" key="7">
    <source>
        <dbReference type="ARBA" id="ARBA00022490"/>
    </source>
</evidence>
<comment type="function">
    <text evidence="16">Catalyzes the phosphorylation of pantothenate (Pan), the first step in CoA biosynthesis.</text>
</comment>
<feature type="binding site" evidence="16">
    <location>
        <position position="95"/>
    </location>
    <ligand>
        <name>substrate</name>
    </ligand>
</feature>
<dbReference type="GO" id="GO:0046872">
    <property type="term" value="F:metal ion binding"/>
    <property type="evidence" value="ECO:0007669"/>
    <property type="project" value="UniProtKB-KW"/>
</dbReference>
<dbReference type="OrthoDB" id="482945at2"/>
<organism evidence="17 18">
    <name type="scientific">Hyella patelloides LEGE 07179</name>
    <dbReference type="NCBI Taxonomy" id="945734"/>
    <lineage>
        <taxon>Bacteria</taxon>
        <taxon>Bacillati</taxon>
        <taxon>Cyanobacteriota</taxon>
        <taxon>Cyanophyceae</taxon>
        <taxon>Pleurocapsales</taxon>
        <taxon>Hyellaceae</taxon>
        <taxon>Hyella</taxon>
    </lineage>
</organism>
<dbReference type="EC" id="2.7.1.33" evidence="6 16"/>
<keyword evidence="16" id="KW-0479">Metal-binding</keyword>
<comment type="similarity">
    <text evidence="14 16">Belongs to the type III pantothenate kinase family.</text>
</comment>
<evidence type="ECO:0000256" key="4">
    <source>
        <dbReference type="ARBA" id="ARBA00005225"/>
    </source>
</evidence>
<dbReference type="EMBL" id="CAACVJ010000324">
    <property type="protein sequence ID" value="VEP15969.1"/>
    <property type="molecule type" value="Genomic_DNA"/>
</dbReference>
<evidence type="ECO:0000256" key="10">
    <source>
        <dbReference type="ARBA" id="ARBA00022777"/>
    </source>
</evidence>
<evidence type="ECO:0000313" key="17">
    <source>
        <dbReference type="EMBL" id="VEP15969.1"/>
    </source>
</evidence>
<evidence type="ECO:0000256" key="15">
    <source>
        <dbReference type="ARBA" id="ARBA00040883"/>
    </source>
</evidence>
<feature type="binding site" evidence="16">
    <location>
        <position position="121"/>
    </location>
    <ligand>
        <name>K(+)</name>
        <dbReference type="ChEBI" id="CHEBI:29103"/>
    </ligand>
</feature>
<dbReference type="CDD" id="cd24015">
    <property type="entry name" value="ASKHA_NBD_PanK-III"/>
    <property type="match status" value="1"/>
</dbReference>